<proteinExistence type="predicted"/>
<comment type="caution">
    <text evidence="2">The sequence shown here is derived from an EMBL/GenBank/DDBJ whole genome shotgun (WGS) entry which is preliminary data.</text>
</comment>
<accession>A0ABX9KHM8</accession>
<feature type="coiled-coil region" evidence="1">
    <location>
        <begin position="712"/>
        <end position="792"/>
    </location>
</feature>
<evidence type="ECO:0000313" key="2">
    <source>
        <dbReference type="EMBL" id="REI41586.1"/>
    </source>
</evidence>
<reference evidence="2 3" key="1">
    <citation type="submission" date="2018-08" db="EMBL/GenBank/DDBJ databases">
        <title>Draft genome sequence of Psychrilyobacter sp. strain SD5 isolated from Black Sea water.</title>
        <authorList>
            <person name="Yadav S."/>
            <person name="Villanueva L."/>
            <person name="Damste J.S.S."/>
        </authorList>
    </citation>
    <scope>NUCLEOTIDE SEQUENCE [LARGE SCALE GENOMIC DNA]</scope>
    <source>
        <strain evidence="2 3">SD5</strain>
    </source>
</reference>
<dbReference type="EMBL" id="QUAJ01000009">
    <property type="protein sequence ID" value="REI41586.1"/>
    <property type="molecule type" value="Genomic_DNA"/>
</dbReference>
<gene>
    <name evidence="2" type="ORF">DYH56_06670</name>
</gene>
<dbReference type="InterPro" id="IPR027417">
    <property type="entry name" value="P-loop_NTPase"/>
</dbReference>
<evidence type="ECO:0008006" key="4">
    <source>
        <dbReference type="Google" id="ProtNLM"/>
    </source>
</evidence>
<dbReference type="Proteomes" id="UP000263486">
    <property type="component" value="Unassembled WGS sequence"/>
</dbReference>
<feature type="coiled-coil region" evidence="1">
    <location>
        <begin position="540"/>
        <end position="574"/>
    </location>
</feature>
<dbReference type="Gene3D" id="3.40.50.300">
    <property type="entry name" value="P-loop containing nucleotide triphosphate hydrolases"/>
    <property type="match status" value="1"/>
</dbReference>
<name>A0ABX9KHM8_9FUSO</name>
<feature type="coiled-coil region" evidence="1">
    <location>
        <begin position="302"/>
        <end position="475"/>
    </location>
</feature>
<protein>
    <recommendedName>
        <fullName evidence="4">TIGR02680 family protein</fullName>
    </recommendedName>
</protein>
<evidence type="ECO:0000313" key="3">
    <source>
        <dbReference type="Proteomes" id="UP000263486"/>
    </source>
</evidence>
<dbReference type="Pfam" id="PF13558">
    <property type="entry name" value="SbcC_Walker_B"/>
    <property type="match status" value="1"/>
</dbReference>
<sequence>MKMSRWKIEKYGFFNFWLFDKEEIKTCEGNLLLNGENGSGKSVTLQSFIPLIFDGDLSSRNLSTEGDSSRKIDYYLPKEGISYLYCELSRTDSNGNKKYINLIIGIRSKNQSLVSKWFLITKGKRVGMDFDIYKSEGDSLIPLDKPNLKRNLKNKIDGYYEFYDKPQEYKVAVNKTLFGFGEIDEFDDTLNLIRGLRKPDLKVNGSLDPKKIYEILNNSLKVIPDNELRGMTDTLENIESISTEIKSVKVRLGVLKKIRDDYETYKKIVLVKRLKTYFKARENYFEMDDKFNKNMEKKVIKEEMFKKAIEKEERLRNELELKSKELKELEGSEDNTLINMLGNSINELNKLDSKIAFLDKDIKNEELNLKKADEKLYSTKKEFDSSKLKCQNKIEELEKLKNEIGLEWEIDFYELLENKRIAQVDILEQKYEEHKKNINKLMDLIVELDKIEIGIANTEDKIETEKKRLVTYYQEKNKIEVLNNTKVSEFSDVFSEKYQEMEFEYRDIQNFQETASGLDEDYSGKDDVIELFRKLAGYKKEELSKELMTYERSLERLDEEIQVSHKEKSKLELSEDSEIELLSHKKKERETLEGIYPFYKCIRFKEGIGENLSGKIEKALWEMGLLDALVGTSDIFDKFAKASSKTLENLTAYLEVEDDCVEKEAVIRILESISTKIEGDVFISGDGSYKNKLISGRVDQWKGIYIGIEARKKLRLSKIEKINKEIEILEERRDLVKISREETFQRIAVLQEEAQNIIDKFLEIFKPIYENHQRMLTLIESKEEDLLEIEKELFQKNKIKTEIYKNIEIVEKKLNISIKKESYLTITSSMERFEQTLEMFKLSLETNISYYNRLEDVENTMDNIKIICDRYRSERRGSINQRNQVIERKKMLEIEVESKDLVNLQKRICSLRESINAEIPDKKHKNAITLGKLQNEIKVLGKTLEENADLLETRKMERIVEKKLLKLEIKLDHDITEGEILDFEEKKSLYNRYKEHEYKNEFHYINRVNTSLIENTSILKEYRIEKNEYMYEEIEELMKEEVQNQNMRYIIVGNYQGNKIHLGELYNNLDEIIKIHSEILSDEEGRFFSEMVFNYLYNEVAVQIKESREWVKQIDRIMANAKTNSGKSYTLEWNPRDLQFGFNGKKLKEHIENIYNPTNKGKESQEALKIFFKKKMDELKKRAEDNKEYTSSYEIIKEILDYRKWYDFKMKVSANNESKPLELTKRKLNSYSGGEKAMAMYIPLFSALYAKFKKAGSKAPIILGMDEAFSVVDDENISKLFEILESLNINYLLASQKLSGTYHSVPNLAIVHIENVATRRNLSPEDSFVTLIKYIWNGKKRIRDTRDIDFRNLKSSN</sequence>
<keyword evidence="1" id="KW-0175">Coiled coil</keyword>
<organism evidence="2 3">
    <name type="scientific">Psychrilyobacter piezotolerans</name>
    <dbReference type="NCBI Taxonomy" id="2293438"/>
    <lineage>
        <taxon>Bacteria</taxon>
        <taxon>Fusobacteriati</taxon>
        <taxon>Fusobacteriota</taxon>
        <taxon>Fusobacteriia</taxon>
        <taxon>Fusobacteriales</taxon>
        <taxon>Fusobacteriaceae</taxon>
        <taxon>Psychrilyobacter</taxon>
    </lineage>
</organism>
<keyword evidence="3" id="KW-1185">Reference proteome</keyword>
<evidence type="ECO:0000256" key="1">
    <source>
        <dbReference type="SAM" id="Coils"/>
    </source>
</evidence>
<dbReference type="SUPFAM" id="SSF52540">
    <property type="entry name" value="P-loop containing nucleoside triphosphate hydrolases"/>
    <property type="match status" value="1"/>
</dbReference>